<keyword evidence="4" id="KW-1185">Reference proteome</keyword>
<gene>
    <name evidence="3" type="ORF">HDA39_006757</name>
</gene>
<dbReference type="Gene3D" id="3.30.565.10">
    <property type="entry name" value="Histidine kinase-like ATPase, C-terminal domain"/>
    <property type="match status" value="1"/>
</dbReference>
<dbReference type="InterPro" id="IPR050267">
    <property type="entry name" value="Anti-sigma-factor_SerPK"/>
</dbReference>
<sequence length="266" mass="28712">MTTDEQAERLADWKHTVGEAAVIRPTGVLDVATGPQLRAYLLKAVADQPSAVVVLLKDLLPARTVTLSLFAAVARQAADWSGTPLILVVGDDHTREFQQQARTIARFLPVYGNLSTALASIGRPPVRQLTRLRLANDPHSGGVARRFVAATCELWHCEEVVEDAVAIVSELVGNVVRHAGTDAELRLELRREVLTVAVTDYSPLYPVPRPPSTTRENGLGLGIVTVLATAWGATPTSTGGKVVWATLRLRGPDAKAAINNRWRNGQ</sequence>
<evidence type="ECO:0000313" key="3">
    <source>
        <dbReference type="EMBL" id="MBB5840023.1"/>
    </source>
</evidence>
<dbReference type="CDD" id="cd16936">
    <property type="entry name" value="HATPase_RsbW-like"/>
    <property type="match status" value="1"/>
</dbReference>
<dbReference type="Pfam" id="PF13581">
    <property type="entry name" value="HATPase_c_2"/>
    <property type="match status" value="1"/>
</dbReference>
<dbReference type="RefSeq" id="WP_184802089.1">
    <property type="nucleotide sequence ID" value="NZ_JACHMY010000001.1"/>
</dbReference>
<evidence type="ECO:0000313" key="4">
    <source>
        <dbReference type="Proteomes" id="UP000549971"/>
    </source>
</evidence>
<reference evidence="3 4" key="1">
    <citation type="submission" date="2020-08" db="EMBL/GenBank/DDBJ databases">
        <title>Sequencing the genomes of 1000 actinobacteria strains.</title>
        <authorList>
            <person name="Klenk H.-P."/>
        </authorList>
    </citation>
    <scope>NUCLEOTIDE SEQUENCE [LARGE SCALE GENOMIC DNA]</scope>
    <source>
        <strain evidence="3 4">DSM 28967</strain>
    </source>
</reference>
<dbReference type="AlphaFoldDB" id="A0A7W9JDA4"/>
<dbReference type="GO" id="GO:0004674">
    <property type="term" value="F:protein serine/threonine kinase activity"/>
    <property type="evidence" value="ECO:0007669"/>
    <property type="project" value="UniProtKB-KW"/>
</dbReference>
<dbReference type="PANTHER" id="PTHR35526:SF3">
    <property type="entry name" value="ANTI-SIGMA-F FACTOR RSBW"/>
    <property type="match status" value="1"/>
</dbReference>
<dbReference type="InterPro" id="IPR003594">
    <property type="entry name" value="HATPase_dom"/>
</dbReference>
<dbReference type="SUPFAM" id="SSF52091">
    <property type="entry name" value="SpoIIaa-like"/>
    <property type="match status" value="1"/>
</dbReference>
<dbReference type="Proteomes" id="UP000549971">
    <property type="component" value="Unassembled WGS sequence"/>
</dbReference>
<dbReference type="InterPro" id="IPR002645">
    <property type="entry name" value="STAS_dom"/>
</dbReference>
<evidence type="ECO:0000256" key="1">
    <source>
        <dbReference type="ARBA" id="ARBA00022527"/>
    </source>
</evidence>
<dbReference type="InterPro" id="IPR036513">
    <property type="entry name" value="STAS_dom_sf"/>
</dbReference>
<name>A0A7W9JDA4_9ACTN</name>
<dbReference type="Gene3D" id="3.30.750.24">
    <property type="entry name" value="STAS domain"/>
    <property type="match status" value="1"/>
</dbReference>
<feature type="domain" description="STAS" evidence="2">
    <location>
        <begin position="22"/>
        <end position="121"/>
    </location>
</feature>
<proteinExistence type="predicted"/>
<dbReference type="PROSITE" id="PS50801">
    <property type="entry name" value="STAS"/>
    <property type="match status" value="1"/>
</dbReference>
<comment type="caution">
    <text evidence="3">The sequence shown here is derived from an EMBL/GenBank/DDBJ whole genome shotgun (WGS) entry which is preliminary data.</text>
</comment>
<keyword evidence="1" id="KW-0418">Kinase</keyword>
<protein>
    <recommendedName>
        <fullName evidence="2">STAS domain-containing protein</fullName>
    </recommendedName>
</protein>
<evidence type="ECO:0000259" key="2">
    <source>
        <dbReference type="PROSITE" id="PS50801"/>
    </source>
</evidence>
<dbReference type="PANTHER" id="PTHR35526">
    <property type="entry name" value="ANTI-SIGMA-F FACTOR RSBW-RELATED"/>
    <property type="match status" value="1"/>
</dbReference>
<accession>A0A7W9JDA4</accession>
<keyword evidence="1" id="KW-0723">Serine/threonine-protein kinase</keyword>
<keyword evidence="1" id="KW-0808">Transferase</keyword>
<dbReference type="InterPro" id="IPR036890">
    <property type="entry name" value="HATPase_C_sf"/>
</dbReference>
<dbReference type="EMBL" id="JACHMY010000001">
    <property type="protein sequence ID" value="MBB5840023.1"/>
    <property type="molecule type" value="Genomic_DNA"/>
</dbReference>
<organism evidence="3 4">
    <name type="scientific">Kribbella italica</name>
    <dbReference type="NCBI Taxonomy" id="1540520"/>
    <lineage>
        <taxon>Bacteria</taxon>
        <taxon>Bacillati</taxon>
        <taxon>Actinomycetota</taxon>
        <taxon>Actinomycetes</taxon>
        <taxon>Propionibacteriales</taxon>
        <taxon>Kribbellaceae</taxon>
        <taxon>Kribbella</taxon>
    </lineage>
</organism>
<dbReference type="SUPFAM" id="SSF55874">
    <property type="entry name" value="ATPase domain of HSP90 chaperone/DNA topoisomerase II/histidine kinase"/>
    <property type="match status" value="1"/>
</dbReference>